<dbReference type="InterPro" id="IPR018974">
    <property type="entry name" value="Tex-like_N"/>
</dbReference>
<dbReference type="FunFam" id="3.30.420.140:FF:000001">
    <property type="entry name" value="RNA-binding transcriptional accessory protein"/>
    <property type="match status" value="1"/>
</dbReference>
<dbReference type="Gene3D" id="3.30.420.140">
    <property type="entry name" value="YqgF/RNase H-like domain"/>
    <property type="match status" value="1"/>
</dbReference>
<dbReference type="RefSeq" id="WP_128093417.1">
    <property type="nucleotide sequence ID" value="NZ_JBHEEN010000008.1"/>
</dbReference>
<dbReference type="FunFam" id="1.10.10.650:FF:000001">
    <property type="entry name" value="S1 RNA-binding domain 1"/>
    <property type="match status" value="1"/>
</dbReference>
<dbReference type="Gene3D" id="1.10.3500.10">
    <property type="entry name" value="Tex N-terminal region-like"/>
    <property type="match status" value="1"/>
</dbReference>
<proteinExistence type="predicted"/>
<evidence type="ECO:0000256" key="4">
    <source>
        <dbReference type="SAM" id="MobiDB-lite"/>
    </source>
</evidence>
<dbReference type="SMART" id="SM00732">
    <property type="entry name" value="YqgFc"/>
    <property type="match status" value="1"/>
</dbReference>
<dbReference type="FunFam" id="2.40.50.140:FF:000051">
    <property type="entry name" value="RNA-binding transcriptional accessory protein"/>
    <property type="match status" value="1"/>
</dbReference>
<dbReference type="Pfam" id="PF17674">
    <property type="entry name" value="HHH_9"/>
    <property type="match status" value="1"/>
</dbReference>
<comment type="function">
    <text evidence="1">Binds mRNA; thus facilitating recognition of the initiation point. It is needed to translate mRNA with a short Shine-Dalgarno (SD) purine-rich sequence.</text>
</comment>
<dbReference type="PANTHER" id="PTHR10724:SF10">
    <property type="entry name" value="S1 RNA-BINDING DOMAIN-CONTAINING PROTEIN 1"/>
    <property type="match status" value="1"/>
</dbReference>
<dbReference type="GO" id="GO:0006412">
    <property type="term" value="P:translation"/>
    <property type="evidence" value="ECO:0007669"/>
    <property type="project" value="TreeGrafter"/>
</dbReference>
<dbReference type="GO" id="GO:0003729">
    <property type="term" value="F:mRNA binding"/>
    <property type="evidence" value="ECO:0007669"/>
    <property type="project" value="UniProtKB-ARBA"/>
</dbReference>
<feature type="region of interest" description="Disordered" evidence="4">
    <location>
        <begin position="715"/>
        <end position="768"/>
    </location>
</feature>
<comment type="caution">
    <text evidence="6">The sequence shown here is derived from an EMBL/GenBank/DDBJ whole genome shotgun (WGS) entry which is preliminary data.</text>
</comment>
<dbReference type="InterPro" id="IPR041692">
    <property type="entry name" value="HHH_9"/>
</dbReference>
<dbReference type="InterPro" id="IPR055179">
    <property type="entry name" value="Tex-like_central_region"/>
</dbReference>
<dbReference type="FunFam" id="1.10.150.310:FF:000001">
    <property type="entry name" value="RNA-binding transcriptional accessory protein"/>
    <property type="match status" value="1"/>
</dbReference>
<dbReference type="Gene3D" id="1.10.150.310">
    <property type="entry name" value="Tex RuvX-like domain-like"/>
    <property type="match status" value="1"/>
</dbReference>
<dbReference type="Pfam" id="PF09371">
    <property type="entry name" value="Tex_N"/>
    <property type="match status" value="1"/>
</dbReference>
<name>A0A643F0Z4_9HYPH</name>
<dbReference type="InterPro" id="IPR023319">
    <property type="entry name" value="Tex-like_HTH_dom_sf"/>
</dbReference>
<dbReference type="Pfam" id="PF16921">
    <property type="entry name" value="Tex_YqgF"/>
    <property type="match status" value="1"/>
</dbReference>
<dbReference type="Pfam" id="PF12836">
    <property type="entry name" value="HHH_3"/>
    <property type="match status" value="1"/>
</dbReference>
<sequence length="768" mass="83332">MANDIKRIAAIIAAEINAKPEQAIAAIGLLDEGSTVPFVARYRKEVTGGLDDTQLRMLDERLSYLRELEARRTSILESIRGQEKLTPELELKIAGVQTKAELEDLYLPYKPKRRTKAEIARERGLGPLAEAILTDRRLVPTGIAAQYVTGEVADVKAALEGARDIIAEGFAENAELIGNLRNYLKDRAVLRSRVVDGKQEAGAKFSDYFNHSERWANVAGHRALAMLRGRNEDFLSLDIEIDADDTSPVKPVERKIAAAYNIGATLPGDRWLMEVAGWAWRVKLSLSLSLDLMRDLRERAEEEAINVFARNLKDLLLAAPAGSRATMGLDPGIRTGVKVAIVDDTGKLLDTTTVYPFPPKNDVRGTQAELASLIRKHKIELIAIGNGTGSRETERLVVDMLNELPAPKPLKVIVSEAGASVYSASATAAAEFPQLDVSLRGAVSIARRLQDPLAELVKIEPKSIGVGQYQHDVDQVRLARSLDAVVEDAVNAVGVDLNMASAPLLARVSGLGNSLAEAIVAHRDEVGAFKNRKELLKVARLGNRAFEQCAGFLRIANGTEPLDASSVHPEAYGVAKKIVSACGRDVRSLMGDSAALKSLDPRVFVDERFGLPTVRDIIAELDKPGRDPRPGFKTATFADGIDDIKDLKPGMVLEGTVTNVAAFGAFVDIGVHQDGLVHVSQLADKFIKDPHEVVKAGDVVKVRVTEVDVPRKRIGLTMRKDGGEAPAPRNNAQRDAKPAPKQNFTPRKQEQPSTGGFGAALLEAMKKK</sequence>
<evidence type="ECO:0000313" key="6">
    <source>
        <dbReference type="EMBL" id="KAB0571700.1"/>
    </source>
</evidence>
<dbReference type="GO" id="GO:0006139">
    <property type="term" value="P:nucleobase-containing compound metabolic process"/>
    <property type="evidence" value="ECO:0007669"/>
    <property type="project" value="InterPro"/>
</dbReference>
<dbReference type="InterPro" id="IPR037027">
    <property type="entry name" value="YqgF/RNaseH-like_dom_sf"/>
</dbReference>
<dbReference type="Pfam" id="PF00575">
    <property type="entry name" value="S1"/>
    <property type="match status" value="1"/>
</dbReference>
<feature type="domain" description="S1 motif" evidence="5">
    <location>
        <begin position="650"/>
        <end position="719"/>
    </location>
</feature>
<evidence type="ECO:0000256" key="1">
    <source>
        <dbReference type="ARBA" id="ARBA00025604"/>
    </source>
</evidence>
<feature type="compositionally biased region" description="Polar residues" evidence="4">
    <location>
        <begin position="742"/>
        <end position="754"/>
    </location>
</feature>
<dbReference type="GO" id="GO:0005829">
    <property type="term" value="C:cytosol"/>
    <property type="evidence" value="ECO:0007669"/>
    <property type="project" value="TreeGrafter"/>
</dbReference>
<dbReference type="PROSITE" id="PS50126">
    <property type="entry name" value="S1"/>
    <property type="match status" value="1"/>
</dbReference>
<dbReference type="Pfam" id="PF22706">
    <property type="entry name" value="Tex_central_region"/>
    <property type="match status" value="1"/>
</dbReference>
<dbReference type="CDD" id="cd05685">
    <property type="entry name" value="S1_Tex"/>
    <property type="match status" value="1"/>
</dbReference>
<dbReference type="InterPro" id="IPR044146">
    <property type="entry name" value="S1_Tex"/>
</dbReference>
<dbReference type="InterPro" id="IPR006641">
    <property type="entry name" value="YqgF/RNaseH-like_dom"/>
</dbReference>
<organism evidence="6">
    <name type="scientific">Brucella pituitosa</name>
    <dbReference type="NCBI Taxonomy" id="571256"/>
    <lineage>
        <taxon>Bacteria</taxon>
        <taxon>Pseudomonadati</taxon>
        <taxon>Pseudomonadota</taxon>
        <taxon>Alphaproteobacteria</taxon>
        <taxon>Hyphomicrobiales</taxon>
        <taxon>Brucellaceae</taxon>
        <taxon>Brucella/Ochrobactrum group</taxon>
        <taxon>Brucella</taxon>
    </lineage>
</organism>
<dbReference type="SUPFAM" id="SSF158832">
    <property type="entry name" value="Tex N-terminal region-like"/>
    <property type="match status" value="1"/>
</dbReference>
<dbReference type="AlphaFoldDB" id="A0A643F0Z4"/>
<dbReference type="InterPro" id="IPR050437">
    <property type="entry name" value="Ribos_protein_bS1-like"/>
</dbReference>
<dbReference type="InterPro" id="IPR010994">
    <property type="entry name" value="RuvA_2-like"/>
</dbReference>
<dbReference type="InterPro" id="IPR012337">
    <property type="entry name" value="RNaseH-like_sf"/>
</dbReference>
<accession>A0A643F0Z4</accession>
<reference evidence="6" key="1">
    <citation type="submission" date="2019-09" db="EMBL/GenBank/DDBJ databases">
        <title>Draft genome sequences of 48 bacterial type strains from the CCUG.</title>
        <authorList>
            <person name="Tunovic T."/>
            <person name="Pineiro-Iglesias B."/>
            <person name="Unosson C."/>
            <person name="Inganas E."/>
            <person name="Ohlen M."/>
            <person name="Cardew S."/>
            <person name="Jensie-Markopoulos S."/>
            <person name="Salva-Serra F."/>
            <person name="Jaen-Luchoro D."/>
            <person name="Karlsson R."/>
            <person name="Svensson-Stadler L."/>
            <person name="Chun J."/>
            <person name="Moore E."/>
        </authorList>
    </citation>
    <scope>NUCLEOTIDE SEQUENCE</scope>
    <source>
        <strain evidence="6">CCUG 50899</strain>
    </source>
</reference>
<dbReference type="GO" id="GO:0003735">
    <property type="term" value="F:structural constituent of ribosome"/>
    <property type="evidence" value="ECO:0007669"/>
    <property type="project" value="TreeGrafter"/>
</dbReference>
<dbReference type="SMART" id="SM00316">
    <property type="entry name" value="S1"/>
    <property type="match status" value="1"/>
</dbReference>
<dbReference type="InterPro" id="IPR012340">
    <property type="entry name" value="NA-bd_OB-fold"/>
</dbReference>
<protein>
    <recommendedName>
        <fullName evidence="2">Small ribosomal subunit protein bS1</fullName>
    </recommendedName>
    <alternativeName>
        <fullName evidence="3">30S ribosomal protein S1</fullName>
    </alternativeName>
</protein>
<dbReference type="PANTHER" id="PTHR10724">
    <property type="entry name" value="30S RIBOSOMAL PROTEIN S1"/>
    <property type="match status" value="1"/>
</dbReference>
<dbReference type="SUPFAM" id="SSF47781">
    <property type="entry name" value="RuvA domain 2-like"/>
    <property type="match status" value="2"/>
</dbReference>
<gene>
    <name evidence="6" type="ORF">F7Q93_08640</name>
</gene>
<dbReference type="InterPro" id="IPR003029">
    <property type="entry name" value="S1_domain"/>
</dbReference>
<dbReference type="Gene3D" id="2.40.50.140">
    <property type="entry name" value="Nucleic acid-binding proteins"/>
    <property type="match status" value="1"/>
</dbReference>
<dbReference type="Gene3D" id="1.10.10.650">
    <property type="entry name" value="RuvA domain 2-like"/>
    <property type="match status" value="1"/>
</dbReference>
<evidence type="ECO:0000256" key="2">
    <source>
        <dbReference type="ARBA" id="ARBA00035293"/>
    </source>
</evidence>
<dbReference type="InterPro" id="IPR023323">
    <property type="entry name" value="Tex-like_dom_sf"/>
</dbReference>
<dbReference type="SUPFAM" id="SSF53098">
    <property type="entry name" value="Ribonuclease H-like"/>
    <property type="match status" value="1"/>
</dbReference>
<dbReference type="InterPro" id="IPR032639">
    <property type="entry name" value="Tex_YqgF"/>
</dbReference>
<evidence type="ECO:0000259" key="5">
    <source>
        <dbReference type="PROSITE" id="PS50126"/>
    </source>
</evidence>
<dbReference type="EMBL" id="VZPE01000003">
    <property type="protein sequence ID" value="KAB0571700.1"/>
    <property type="molecule type" value="Genomic_DNA"/>
</dbReference>
<dbReference type="SUPFAM" id="SSF50249">
    <property type="entry name" value="Nucleic acid-binding proteins"/>
    <property type="match status" value="1"/>
</dbReference>
<evidence type="ECO:0000256" key="3">
    <source>
        <dbReference type="ARBA" id="ARBA00035517"/>
    </source>
</evidence>